<evidence type="ECO:0000256" key="4">
    <source>
        <dbReference type="ARBA" id="ARBA00023239"/>
    </source>
</evidence>
<evidence type="ECO:0000256" key="2">
    <source>
        <dbReference type="ARBA" id="ARBA00022832"/>
    </source>
</evidence>
<evidence type="ECO:0000313" key="9">
    <source>
        <dbReference type="EMBL" id="GAF50259.1"/>
    </source>
</evidence>
<keyword evidence="10" id="KW-1185">Reference proteome</keyword>
<keyword evidence="2" id="KW-0276">Fatty acid metabolism</keyword>
<keyword evidence="3" id="KW-0413">Isomerase</keyword>
<evidence type="ECO:0000256" key="8">
    <source>
        <dbReference type="RuleBase" id="RU003707"/>
    </source>
</evidence>
<dbReference type="SUPFAM" id="SSF52096">
    <property type="entry name" value="ClpP/crotonase"/>
    <property type="match status" value="1"/>
</dbReference>
<comment type="catalytic activity">
    <reaction evidence="6">
        <text>a (3S)-3-hydroxyacyl-CoA = a (2E)-enoyl-CoA + H2O</text>
        <dbReference type="Rhea" id="RHEA:16105"/>
        <dbReference type="ChEBI" id="CHEBI:15377"/>
        <dbReference type="ChEBI" id="CHEBI:57318"/>
        <dbReference type="ChEBI" id="CHEBI:58856"/>
        <dbReference type="EC" id="4.2.1.17"/>
    </reaction>
</comment>
<dbReference type="InterPro" id="IPR029045">
    <property type="entry name" value="ClpP/crotonase-like_dom_sf"/>
</dbReference>
<dbReference type="GO" id="GO:0004300">
    <property type="term" value="F:enoyl-CoA hydratase activity"/>
    <property type="evidence" value="ECO:0007669"/>
    <property type="project" value="UniProtKB-EC"/>
</dbReference>
<dbReference type="GO" id="GO:0006631">
    <property type="term" value="P:fatty acid metabolic process"/>
    <property type="evidence" value="ECO:0007669"/>
    <property type="project" value="UniProtKB-KW"/>
</dbReference>
<dbReference type="AlphaFoldDB" id="X0Q254"/>
<evidence type="ECO:0000256" key="3">
    <source>
        <dbReference type="ARBA" id="ARBA00023235"/>
    </source>
</evidence>
<evidence type="ECO:0000256" key="6">
    <source>
        <dbReference type="ARBA" id="ARBA00023709"/>
    </source>
</evidence>
<evidence type="ECO:0000313" key="10">
    <source>
        <dbReference type="Proteomes" id="UP000019491"/>
    </source>
</evidence>
<dbReference type="Pfam" id="PF00378">
    <property type="entry name" value="ECH_1"/>
    <property type="match status" value="1"/>
</dbReference>
<comment type="function">
    <text evidence="1">Could possibly oxidize fatty acids using specific components.</text>
</comment>
<reference evidence="9 10" key="1">
    <citation type="submission" date="2014-02" db="EMBL/GenBank/DDBJ databases">
        <title>Whole genome shotgun sequence of Rhodococcus wratislaviensis NBRC 100605.</title>
        <authorList>
            <person name="Hosoyama A."/>
            <person name="Tsuchikane K."/>
            <person name="Yoshida I."/>
            <person name="Ohji S."/>
            <person name="Ichikawa N."/>
            <person name="Yamazoe A."/>
            <person name="Fujita N."/>
        </authorList>
    </citation>
    <scope>NUCLEOTIDE SEQUENCE [LARGE SCALE GENOMIC DNA]</scope>
    <source>
        <strain evidence="9 10">NBRC 100605</strain>
    </source>
</reference>
<dbReference type="Gene3D" id="3.90.226.10">
    <property type="entry name" value="2-enoyl-CoA Hydratase, Chain A, domain 1"/>
    <property type="match status" value="1"/>
</dbReference>
<dbReference type="CDD" id="cd06558">
    <property type="entry name" value="crotonase-like"/>
    <property type="match status" value="1"/>
</dbReference>
<keyword evidence="2" id="KW-0443">Lipid metabolism</keyword>
<evidence type="ECO:0000256" key="1">
    <source>
        <dbReference type="ARBA" id="ARBA00002994"/>
    </source>
</evidence>
<evidence type="ECO:0000256" key="5">
    <source>
        <dbReference type="ARBA" id="ARBA00023268"/>
    </source>
</evidence>
<proteinExistence type="inferred from homology"/>
<comment type="similarity">
    <text evidence="8">Belongs to the enoyl-CoA hydratase/isomerase family.</text>
</comment>
<sequence length="273" mass="28489">MSTSQQHQPSPTVRYEVRDGVAVIRLANPPVNGLGDTVRAGLDSAVARAAADDHIRAVIIVGEGKGFCGGADLRQFGTPAATADPTLPDVLTTITHSPKPVIAAIHGYALGGGLELALACHYRITHRDAKLGLPEVNVGLIPGGGGTQRLPRLIGAAAALRMIQQGTPVSGTRAAELGIADDCFDGDPLGERSATSRTYTVERGPRHHYSHNSSTLVEPASSLRLQRVPSFDGRAEPGSSATARSAAARSWRTACSAASDRWPYNWPGGAARP</sequence>
<comment type="catalytic activity">
    <reaction evidence="7">
        <text>a 4-saturated-(3S)-3-hydroxyacyl-CoA = a (3E)-enoyl-CoA + H2O</text>
        <dbReference type="Rhea" id="RHEA:20724"/>
        <dbReference type="ChEBI" id="CHEBI:15377"/>
        <dbReference type="ChEBI" id="CHEBI:58521"/>
        <dbReference type="ChEBI" id="CHEBI:137480"/>
        <dbReference type="EC" id="4.2.1.17"/>
    </reaction>
</comment>
<accession>X0Q254</accession>
<comment type="caution">
    <text evidence="9">The sequence shown here is derived from an EMBL/GenBank/DDBJ whole genome shotgun (WGS) entry which is preliminary data.</text>
</comment>
<name>X0Q254_RHOWR</name>
<dbReference type="PANTHER" id="PTHR23309">
    <property type="entry name" value="3-HYDROXYACYL-COA DEHYROGENASE"/>
    <property type="match status" value="1"/>
</dbReference>
<protein>
    <submittedName>
        <fullName evidence="9">Enoyl-CoA hydratase</fullName>
    </submittedName>
</protein>
<dbReference type="RefSeq" id="WP_255221768.1">
    <property type="nucleotide sequence ID" value="NZ_BAWF01000094.1"/>
</dbReference>
<dbReference type="EMBL" id="BAWF01000094">
    <property type="protein sequence ID" value="GAF50259.1"/>
    <property type="molecule type" value="Genomic_DNA"/>
</dbReference>
<dbReference type="GO" id="GO:0016853">
    <property type="term" value="F:isomerase activity"/>
    <property type="evidence" value="ECO:0007669"/>
    <property type="project" value="UniProtKB-KW"/>
</dbReference>
<keyword evidence="5" id="KW-0511">Multifunctional enzyme</keyword>
<organism evidence="9 10">
    <name type="scientific">Rhodococcus wratislaviensis NBRC 100605</name>
    <dbReference type="NCBI Taxonomy" id="1219028"/>
    <lineage>
        <taxon>Bacteria</taxon>
        <taxon>Bacillati</taxon>
        <taxon>Actinomycetota</taxon>
        <taxon>Actinomycetes</taxon>
        <taxon>Mycobacteriales</taxon>
        <taxon>Nocardiaceae</taxon>
        <taxon>Rhodococcus</taxon>
    </lineage>
</organism>
<evidence type="ECO:0000256" key="7">
    <source>
        <dbReference type="ARBA" id="ARBA00023717"/>
    </source>
</evidence>
<dbReference type="InterPro" id="IPR018376">
    <property type="entry name" value="Enoyl-CoA_hyd/isom_CS"/>
</dbReference>
<keyword evidence="4" id="KW-0456">Lyase</keyword>
<dbReference type="PROSITE" id="PS00166">
    <property type="entry name" value="ENOYL_COA_HYDRATASE"/>
    <property type="match status" value="1"/>
</dbReference>
<dbReference type="InterPro" id="IPR001753">
    <property type="entry name" value="Enoyl-CoA_hydra/iso"/>
</dbReference>
<dbReference type="Proteomes" id="UP000019491">
    <property type="component" value="Unassembled WGS sequence"/>
</dbReference>
<gene>
    <name evidence="9" type="primary">echA</name>
    <name evidence="9" type="ORF">RW1_094_03000</name>
</gene>